<dbReference type="InterPro" id="IPR053951">
    <property type="entry name" value="K_trans_N"/>
</dbReference>
<evidence type="ECO:0000256" key="4">
    <source>
        <dbReference type="ARBA" id="ARBA00022475"/>
    </source>
</evidence>
<feature type="transmembrane region" description="Helical" evidence="12">
    <location>
        <begin position="28"/>
        <end position="50"/>
    </location>
</feature>
<feature type="domain" description="K+ potassium transporter integral membrane" evidence="14">
    <location>
        <begin position="33"/>
        <end position="486"/>
    </location>
</feature>
<sequence>MHQNHKQSTQTVAERSPSPRRPDHRQRLVYAAALAALGVVFGDIGTSPLYALKTVFLLDNGVVRAQEDDVFGVISLIFWSVTIIVSIKYIGILMRADNDGEGGVMALAALAQRLYASKAGKAGTLLVIGIVGVALFYGDSIITPAISVLSAVEGLHVTVPAVSHLVIPIAAVILIALFAVQRYGTGRVGVLFGPVMVLWFVVIGAAGLAMVVQYPAVLLGLSPTYAIAFLVSKPLVAFVALGAVVLVITGAEALYADMGHFGRSPISRAWFFLVFPALTLNYLGQAALVLHDPAARANPFFLLIPEWGRLPVVILATAATVIASQAVISGAYSLSRQAVQLGLLPPLTVRQTSQHEGGQVYLPAVNLLLFIGVMAVMLSFGSSDRLSTAYGISVTGALVVDTVLLLLVARPLWNWAPWKIVLAAVAFGGLELTFLAGNLSKIVNGGWVPLLIAAVVILVMTTWRRGRQLVQADRLKKEGSMADFIEEIRTKNLARVPGIAIFPHPNKATTPLALRANVKHNHVLHEHVIIVGVSTAQVPHVPAEDAFDYDPLGYADDGIEFLHITFGFSDEPDIPRALRAAVREGVLPLDSANFKQASYFISRGAIRITRKDTMVPWRRSLFVALAHNAANPAARFGLPALRTVTMGSDVEI</sequence>
<feature type="compositionally biased region" description="Polar residues" evidence="13">
    <location>
        <begin position="1"/>
        <end position="13"/>
    </location>
</feature>
<evidence type="ECO:0000256" key="6">
    <source>
        <dbReference type="ARBA" id="ARBA00022692"/>
    </source>
</evidence>
<evidence type="ECO:0000256" key="7">
    <source>
        <dbReference type="ARBA" id="ARBA00022847"/>
    </source>
</evidence>
<feature type="transmembrane region" description="Helical" evidence="12">
    <location>
        <begin position="387"/>
        <end position="408"/>
    </location>
</feature>
<comment type="similarity">
    <text evidence="2 12">Belongs to the HAK/KUP transporter (TC 2.A.72) family.</text>
</comment>
<feature type="domain" description="K+ potassium transporter C-terminal" evidence="15">
    <location>
        <begin position="497"/>
        <end position="652"/>
    </location>
</feature>
<dbReference type="Proteomes" id="UP000578352">
    <property type="component" value="Unassembled WGS sequence"/>
</dbReference>
<dbReference type="GO" id="GO:0005886">
    <property type="term" value="C:plasma membrane"/>
    <property type="evidence" value="ECO:0007669"/>
    <property type="project" value="UniProtKB-SubCell"/>
</dbReference>
<protein>
    <recommendedName>
        <fullName evidence="12">Probable potassium transport system protein Kup</fullName>
    </recommendedName>
</protein>
<dbReference type="RefSeq" id="WP_343063615.1">
    <property type="nucleotide sequence ID" value="NZ_BAABEH010000001.1"/>
</dbReference>
<evidence type="ECO:0000256" key="12">
    <source>
        <dbReference type="HAMAP-Rule" id="MF_01522"/>
    </source>
</evidence>
<keyword evidence="9 12" id="KW-1133">Transmembrane helix</keyword>
<dbReference type="Pfam" id="PF02705">
    <property type="entry name" value="K_trans"/>
    <property type="match status" value="1"/>
</dbReference>
<keyword evidence="11 12" id="KW-0472">Membrane</keyword>
<evidence type="ECO:0000313" key="16">
    <source>
        <dbReference type="EMBL" id="NYJ25438.1"/>
    </source>
</evidence>
<feature type="transmembrane region" description="Helical" evidence="12">
    <location>
        <begin position="226"/>
        <end position="248"/>
    </location>
</feature>
<dbReference type="HAMAP" id="MF_01522">
    <property type="entry name" value="Kup"/>
    <property type="match status" value="1"/>
</dbReference>
<organism evidence="16 17">
    <name type="scientific">Leifsonia shinshuensis</name>
    <dbReference type="NCBI Taxonomy" id="150026"/>
    <lineage>
        <taxon>Bacteria</taxon>
        <taxon>Bacillati</taxon>
        <taxon>Actinomycetota</taxon>
        <taxon>Actinomycetes</taxon>
        <taxon>Micrococcales</taxon>
        <taxon>Microbacteriaceae</taxon>
        <taxon>Leifsonia</taxon>
    </lineage>
</organism>
<evidence type="ECO:0000256" key="10">
    <source>
        <dbReference type="ARBA" id="ARBA00023065"/>
    </source>
</evidence>
<feature type="transmembrane region" description="Helical" evidence="12">
    <location>
        <begin position="269"/>
        <end position="290"/>
    </location>
</feature>
<evidence type="ECO:0000256" key="1">
    <source>
        <dbReference type="ARBA" id="ARBA00004141"/>
    </source>
</evidence>
<proteinExistence type="inferred from homology"/>
<gene>
    <name evidence="12" type="primary">kup</name>
    <name evidence="16" type="ORF">HNR13_003725</name>
</gene>
<accession>A0A853CY28</accession>
<dbReference type="Pfam" id="PF22776">
    <property type="entry name" value="K_trans_C"/>
    <property type="match status" value="1"/>
</dbReference>
<keyword evidence="6 12" id="KW-0812">Transmembrane</keyword>
<evidence type="ECO:0000313" key="17">
    <source>
        <dbReference type="Proteomes" id="UP000578352"/>
    </source>
</evidence>
<evidence type="ECO:0000256" key="5">
    <source>
        <dbReference type="ARBA" id="ARBA00022538"/>
    </source>
</evidence>
<dbReference type="InterPro" id="IPR003855">
    <property type="entry name" value="K+_transporter"/>
</dbReference>
<comment type="catalytic activity">
    <reaction evidence="12">
        <text>K(+)(in) + H(+)(in) = K(+)(out) + H(+)(out)</text>
        <dbReference type="Rhea" id="RHEA:28490"/>
        <dbReference type="ChEBI" id="CHEBI:15378"/>
        <dbReference type="ChEBI" id="CHEBI:29103"/>
    </reaction>
</comment>
<feature type="transmembrane region" description="Helical" evidence="12">
    <location>
        <begin position="192"/>
        <end position="214"/>
    </location>
</feature>
<keyword evidence="8 12" id="KW-0630">Potassium</keyword>
<evidence type="ECO:0000259" key="14">
    <source>
        <dbReference type="Pfam" id="PF02705"/>
    </source>
</evidence>
<feature type="transmembrane region" description="Helical" evidence="12">
    <location>
        <begin position="360"/>
        <end position="381"/>
    </location>
</feature>
<comment type="caution">
    <text evidence="16">The sequence shown here is derived from an EMBL/GenBank/DDBJ whole genome shotgun (WGS) entry which is preliminary data.</text>
</comment>
<dbReference type="GO" id="GO:0015079">
    <property type="term" value="F:potassium ion transmembrane transporter activity"/>
    <property type="evidence" value="ECO:0007669"/>
    <property type="project" value="UniProtKB-UniRule"/>
</dbReference>
<dbReference type="PANTHER" id="PTHR30540">
    <property type="entry name" value="OSMOTIC STRESS POTASSIUM TRANSPORTER"/>
    <property type="match status" value="1"/>
</dbReference>
<evidence type="ECO:0000259" key="15">
    <source>
        <dbReference type="Pfam" id="PF22776"/>
    </source>
</evidence>
<feature type="transmembrane region" description="Helical" evidence="12">
    <location>
        <begin position="122"/>
        <end position="149"/>
    </location>
</feature>
<comment type="subcellular location">
    <subcellularLocation>
        <location evidence="12">Cell membrane</location>
        <topology evidence="12">Multi-pass membrane protein</topology>
    </subcellularLocation>
    <subcellularLocation>
        <location evidence="1">Membrane</location>
        <topology evidence="1">Multi-pass membrane protein</topology>
    </subcellularLocation>
</comment>
<evidence type="ECO:0000256" key="13">
    <source>
        <dbReference type="SAM" id="MobiDB-lite"/>
    </source>
</evidence>
<evidence type="ECO:0000256" key="9">
    <source>
        <dbReference type="ARBA" id="ARBA00022989"/>
    </source>
</evidence>
<feature type="transmembrane region" description="Helical" evidence="12">
    <location>
        <begin position="420"/>
        <end position="440"/>
    </location>
</feature>
<feature type="transmembrane region" description="Helical" evidence="12">
    <location>
        <begin position="70"/>
        <end position="90"/>
    </location>
</feature>
<feature type="transmembrane region" description="Helical" evidence="12">
    <location>
        <begin position="310"/>
        <end position="334"/>
    </location>
</feature>
<dbReference type="EMBL" id="JACCFL010000001">
    <property type="protein sequence ID" value="NYJ25438.1"/>
    <property type="molecule type" value="Genomic_DNA"/>
</dbReference>
<evidence type="ECO:0000256" key="3">
    <source>
        <dbReference type="ARBA" id="ARBA00022448"/>
    </source>
</evidence>
<feature type="transmembrane region" description="Helical" evidence="12">
    <location>
        <begin position="446"/>
        <end position="463"/>
    </location>
</feature>
<feature type="region of interest" description="Disordered" evidence="13">
    <location>
        <begin position="1"/>
        <end position="23"/>
    </location>
</feature>
<dbReference type="InterPro" id="IPR053952">
    <property type="entry name" value="K_trans_C"/>
</dbReference>
<comment type="function">
    <text evidence="12">Transport of potassium into the cell. Likely operates as a K(+):H(+) symporter.</text>
</comment>
<dbReference type="PANTHER" id="PTHR30540:SF79">
    <property type="entry name" value="LOW AFFINITY POTASSIUM TRANSPORT SYSTEM PROTEIN KUP"/>
    <property type="match status" value="1"/>
</dbReference>
<name>A0A853CY28_9MICO</name>
<dbReference type="InterPro" id="IPR023051">
    <property type="entry name" value="Kup"/>
</dbReference>
<feature type="transmembrane region" description="Helical" evidence="12">
    <location>
        <begin position="161"/>
        <end position="180"/>
    </location>
</feature>
<keyword evidence="5 12" id="KW-0633">Potassium transport</keyword>
<reference evidence="16 17" key="1">
    <citation type="submission" date="2020-07" db="EMBL/GenBank/DDBJ databases">
        <title>Sequencing the genomes of 1000 actinobacteria strains.</title>
        <authorList>
            <person name="Klenk H.-P."/>
        </authorList>
    </citation>
    <scope>NUCLEOTIDE SEQUENCE [LARGE SCALE GENOMIC DNA]</scope>
    <source>
        <strain evidence="16 17">DSM 15165</strain>
    </source>
</reference>
<keyword evidence="10 12" id="KW-0406">Ion transport</keyword>
<keyword evidence="3 12" id="KW-0813">Transport</keyword>
<dbReference type="GO" id="GO:0015293">
    <property type="term" value="F:symporter activity"/>
    <property type="evidence" value="ECO:0007669"/>
    <property type="project" value="UniProtKB-UniRule"/>
</dbReference>
<keyword evidence="7 12" id="KW-0769">Symport</keyword>
<dbReference type="AlphaFoldDB" id="A0A853CY28"/>
<evidence type="ECO:0000256" key="8">
    <source>
        <dbReference type="ARBA" id="ARBA00022958"/>
    </source>
</evidence>
<evidence type="ECO:0000256" key="11">
    <source>
        <dbReference type="ARBA" id="ARBA00023136"/>
    </source>
</evidence>
<keyword evidence="4 12" id="KW-1003">Cell membrane</keyword>
<evidence type="ECO:0000256" key="2">
    <source>
        <dbReference type="ARBA" id="ARBA00007019"/>
    </source>
</evidence>